<feature type="compositionally biased region" description="Basic and acidic residues" evidence="1">
    <location>
        <begin position="378"/>
        <end position="409"/>
    </location>
</feature>
<sequence length="898" mass="105875">MHTAVQDPACDGSCRSSKNNCPITLLHFAIDNIRENNKTNLFLFPKTNLISNKRKVRSTIHNSNRGNTGDHGDCGDHGNHSNRSDSDIGACLSTSERSAESEEEIRKRIEDEKARRERVKQENSLCINAHFRYVSNNIPINVEKKYTYETFKYSHELLAYIFYIVNLFKHEQFKNYIYKESPKKVFPQGERNESSSNELSLFCKNNTLLERNQTLVKNFINKFGDKFKFFNTHEKIQREDWANMFKIEQDDKNDFFKHIKIKSEITKEYYFVIYYCNWKYECMALYNAFHNIFHNFYNDVNFFNIENKVYNKNGYEDEIEEEAVRDKKKKKDETISKEDIEKIKEMYIKDMQNGQITDIDTLLSREENAKLPGEADTMQEKEPPSDKKGEDENVADKQTEGNTADGDKKKTFLELMEEEKKKLDEEFFLYGYSKYEDEEQIKKEEEMIRETKKIIKEEKISKEKLNNERDFKKILNDFPFHIKNYKDFYHYDDSNSEKGVLTSDLSVPASSPEEKKLASESVILPNDCTISQAAEEIKKKSPKEVSINVIFVRLSNSTVIGKTKNIKEKIKKKWIYSHEKEIKFYELILSVMINENIYYKDIPHMDIFSLSYDKKKLYNYFNQVNTNLKHSFIHRNNVYDIFNNVINDQMDIYNFDVYDKSRAAYKESTIESDSAESLPMHSNPLGDEANGRNMQNGEILQNEDVVFEELSLDHEVDDMENYQVIYDGTENGANQTDEQFANSAKNAEERKKDVNSLRKIPKKKGKKNNVQNKIIKKKHNKKEKSKYEVLFKQKYTNIASNNIINNVSIEKITSISNVHTHANYTVDTFSDFPLNQIFQNTLTHQTFKVDENYVYYLNYKIPKEIFPFILQLSLAFKYEHTTILMNAPKKIVFEFRNV</sequence>
<name>A0A1A8YZZ1_PLAOA</name>
<accession>A0A1A8YZZ1</accession>
<feature type="compositionally biased region" description="Basic and acidic residues" evidence="1">
    <location>
        <begin position="97"/>
        <end position="106"/>
    </location>
</feature>
<reference evidence="4 5" key="2">
    <citation type="submission" date="2016-05" db="EMBL/GenBank/DDBJ databases">
        <authorList>
            <person name="Naeem Raeece"/>
        </authorList>
    </citation>
    <scope>NUCLEOTIDE SEQUENCE [LARGE SCALE GENOMIC DNA]</scope>
</reference>
<dbReference type="EMBL" id="FLRD01000100">
    <property type="protein sequence ID" value="SBT36783.1"/>
    <property type="molecule type" value="Genomic_DNA"/>
</dbReference>
<evidence type="ECO:0000313" key="5">
    <source>
        <dbReference type="Proteomes" id="UP000078555"/>
    </source>
</evidence>
<dbReference type="AlphaFoldDB" id="A0A1A8YZZ1"/>
<feature type="region of interest" description="Disordered" evidence="1">
    <location>
        <begin position="60"/>
        <end position="106"/>
    </location>
</feature>
<dbReference type="EMBL" id="FLRE01000128">
    <property type="protein sequence ID" value="SBT37274.1"/>
    <property type="molecule type" value="Genomic_DNA"/>
</dbReference>
<feature type="region of interest" description="Disordered" evidence="1">
    <location>
        <begin position="670"/>
        <end position="693"/>
    </location>
</feature>
<proteinExistence type="predicted"/>
<feature type="region of interest" description="Disordered" evidence="1">
    <location>
        <begin position="370"/>
        <end position="409"/>
    </location>
</feature>
<evidence type="ECO:0000313" key="3">
    <source>
        <dbReference type="EMBL" id="SBT37274.1"/>
    </source>
</evidence>
<protein>
    <submittedName>
        <fullName evidence="3">Uncharacterized protein</fullName>
    </submittedName>
</protein>
<dbReference type="Proteomes" id="UP000078550">
    <property type="component" value="Unassembled WGS sequence"/>
</dbReference>
<gene>
    <name evidence="2" type="ORF">POVWA1_034260</name>
    <name evidence="3" type="ORF">POVWA2_033400</name>
</gene>
<keyword evidence="5" id="KW-1185">Reference proteome</keyword>
<reference evidence="3" key="1">
    <citation type="submission" date="2016-05" db="EMBL/GenBank/DDBJ databases">
        <authorList>
            <person name="Lavstsen T."/>
            <person name="Jespersen J.S."/>
        </authorList>
    </citation>
    <scope>NUCLEOTIDE SEQUENCE [LARGE SCALE GENOMIC DNA]</scope>
</reference>
<evidence type="ECO:0000256" key="1">
    <source>
        <dbReference type="SAM" id="MobiDB-lite"/>
    </source>
</evidence>
<evidence type="ECO:0000313" key="2">
    <source>
        <dbReference type="EMBL" id="SBT36783.1"/>
    </source>
</evidence>
<feature type="compositionally biased region" description="Basic and acidic residues" evidence="1">
    <location>
        <begin position="68"/>
        <end position="86"/>
    </location>
</feature>
<dbReference type="Proteomes" id="UP000078555">
    <property type="component" value="Unassembled WGS sequence"/>
</dbReference>
<evidence type="ECO:0000313" key="4">
    <source>
        <dbReference type="Proteomes" id="UP000078550"/>
    </source>
</evidence>
<organism evidence="3 4">
    <name type="scientific">Plasmodium ovale wallikeri</name>
    <dbReference type="NCBI Taxonomy" id="864142"/>
    <lineage>
        <taxon>Eukaryota</taxon>
        <taxon>Sar</taxon>
        <taxon>Alveolata</taxon>
        <taxon>Apicomplexa</taxon>
        <taxon>Aconoidasida</taxon>
        <taxon>Haemosporida</taxon>
        <taxon>Plasmodiidae</taxon>
        <taxon>Plasmodium</taxon>
        <taxon>Plasmodium (Plasmodium)</taxon>
    </lineage>
</organism>